<name>S6CT79_9EURY</name>
<protein>
    <submittedName>
        <fullName evidence="2">Hypothetical membrane protein</fullName>
    </submittedName>
</protein>
<feature type="transmembrane region" description="Helical" evidence="1">
    <location>
        <begin position="81"/>
        <end position="99"/>
    </location>
</feature>
<evidence type="ECO:0000313" key="3">
    <source>
        <dbReference type="Proteomes" id="UP000015381"/>
    </source>
</evidence>
<dbReference type="Proteomes" id="UP000015381">
    <property type="component" value="Chromosome I"/>
</dbReference>
<evidence type="ECO:0000313" key="2">
    <source>
        <dbReference type="EMBL" id="CCQ33389.1"/>
    </source>
</evidence>
<evidence type="ECO:0000256" key="1">
    <source>
        <dbReference type="SAM" id="Phobius"/>
    </source>
</evidence>
<proteinExistence type="predicted"/>
<dbReference type="EMBL" id="HF571520">
    <property type="protein sequence ID" value="CCQ33389.1"/>
    <property type="molecule type" value="Genomic_DNA"/>
</dbReference>
<accession>S6CT79</accession>
<reference evidence="2 3" key="1">
    <citation type="journal article" date="2014" name="Environ. Microbiol.">
        <title>Halorhabdus tiamatea: proteogenomics and glycosidase activity measurements identify the first cultivated euryarchaeon from a deep-sea anoxic brine lake as potential polysaccharide degrader.</title>
        <authorList>
            <person name="Werner J."/>
            <person name="Ferrer M."/>
            <person name="Michel G."/>
            <person name="Mann A.J."/>
            <person name="Huang S."/>
            <person name="Juarez S."/>
            <person name="Ciordia S."/>
            <person name="Albar J.P."/>
            <person name="Alcaide M."/>
            <person name="La Cono V."/>
            <person name="Yakimov M.M."/>
            <person name="Antunes A."/>
            <person name="Taborda M."/>
            <person name="Da Costa M.S."/>
            <person name="Amann R.I."/>
            <person name="Gloeckner F.O."/>
            <person name="Golyshina O.V."/>
            <person name="Golyshin P.N."/>
            <person name="Teeling H."/>
        </authorList>
    </citation>
    <scope>NUCLEOTIDE SEQUENCE [LARGE SCALE GENOMIC DNA]</scope>
    <source>
        <strain evidence="3">SARL4B</strain>
    </source>
</reference>
<gene>
    <name evidence="2" type="ORF">HTIA_1255</name>
</gene>
<dbReference type="AlphaFoldDB" id="S6CT79"/>
<feature type="transmembrane region" description="Helical" evidence="1">
    <location>
        <begin position="16"/>
        <end position="38"/>
    </location>
</feature>
<feature type="transmembrane region" description="Helical" evidence="1">
    <location>
        <begin position="140"/>
        <end position="158"/>
    </location>
</feature>
<organism evidence="2 3">
    <name type="scientific">Halorhabdus tiamatea SARL4B</name>
    <dbReference type="NCBI Taxonomy" id="1033806"/>
    <lineage>
        <taxon>Archaea</taxon>
        <taxon>Methanobacteriati</taxon>
        <taxon>Methanobacteriota</taxon>
        <taxon>Stenosarchaea group</taxon>
        <taxon>Halobacteria</taxon>
        <taxon>Halobacteriales</taxon>
        <taxon>Haloarculaceae</taxon>
        <taxon>Halorhabdus</taxon>
    </lineage>
</organism>
<keyword evidence="1" id="KW-0812">Transmembrane</keyword>
<dbReference type="KEGG" id="hti:HTIA_1255"/>
<feature type="transmembrane region" description="Helical" evidence="1">
    <location>
        <begin position="59"/>
        <end position="75"/>
    </location>
</feature>
<sequence>MLLGEWWGLGGEANEAPYIGLVEIGVVILTLGLGGYMLGKRTSLVPIQYRRYLLPAHEWSMLLGTVLTVPHFLAVEEWEGLGLAVGVLLAVEVVSGVYGRHLHRHVIRLGRGDESPSIFGAVIETSNETLFSRWRWIHRSLTVVTAIVLVAHIVTAIGD</sequence>
<keyword evidence="1" id="KW-0472">Membrane</keyword>
<keyword evidence="1" id="KW-1133">Transmembrane helix</keyword>
<keyword evidence="3" id="KW-1185">Reference proteome</keyword>
<dbReference type="HOGENOM" id="CLU_1438180_0_0_2"/>